<feature type="domain" description="LysM" evidence="3">
    <location>
        <begin position="545"/>
        <end position="589"/>
    </location>
</feature>
<evidence type="ECO:0000256" key="2">
    <source>
        <dbReference type="SAM" id="SignalP"/>
    </source>
</evidence>
<dbReference type="Gene3D" id="3.10.350.10">
    <property type="entry name" value="LysM domain"/>
    <property type="match status" value="4"/>
</dbReference>
<gene>
    <name evidence="4" type="ORF">QM524_07370</name>
</gene>
<proteinExistence type="predicted"/>
<dbReference type="CDD" id="cd16894">
    <property type="entry name" value="MltD-like"/>
    <property type="match status" value="1"/>
</dbReference>
<reference evidence="4 5" key="1">
    <citation type="submission" date="2023-05" db="EMBL/GenBank/DDBJ databases">
        <title>Novel species of genus Flectobacillus isolated from stream in China.</title>
        <authorList>
            <person name="Lu H."/>
        </authorList>
    </citation>
    <scope>NUCLEOTIDE SEQUENCE [LARGE SCALE GENOMIC DNA]</scope>
    <source>
        <strain evidence="4 5">KCTC 42575</strain>
    </source>
</reference>
<feature type="region of interest" description="Disordered" evidence="1">
    <location>
        <begin position="436"/>
        <end position="541"/>
    </location>
</feature>
<feature type="domain" description="LysM" evidence="3">
    <location>
        <begin position="656"/>
        <end position="699"/>
    </location>
</feature>
<dbReference type="SUPFAM" id="SSF53955">
    <property type="entry name" value="Lysozyme-like"/>
    <property type="match status" value="1"/>
</dbReference>
<feature type="region of interest" description="Disordered" evidence="1">
    <location>
        <begin position="598"/>
        <end position="644"/>
    </location>
</feature>
<accession>A0ABT6Y623</accession>
<organism evidence="4 5">
    <name type="scientific">Flectobacillus roseus</name>
    <dbReference type="NCBI Taxonomy" id="502259"/>
    <lineage>
        <taxon>Bacteria</taxon>
        <taxon>Pseudomonadati</taxon>
        <taxon>Bacteroidota</taxon>
        <taxon>Cytophagia</taxon>
        <taxon>Cytophagales</taxon>
        <taxon>Flectobacillaceae</taxon>
        <taxon>Flectobacillus</taxon>
    </lineage>
</organism>
<evidence type="ECO:0000313" key="5">
    <source>
        <dbReference type="Proteomes" id="UP001236507"/>
    </source>
</evidence>
<dbReference type="PANTHER" id="PTHR33734:SF22">
    <property type="entry name" value="MEMBRANE-BOUND LYTIC MUREIN TRANSGLYCOSYLASE D"/>
    <property type="match status" value="1"/>
</dbReference>
<keyword evidence="5" id="KW-1185">Reference proteome</keyword>
<feature type="domain" description="LysM" evidence="3">
    <location>
        <begin position="744"/>
        <end position="787"/>
    </location>
</feature>
<dbReference type="Gene3D" id="1.10.530.10">
    <property type="match status" value="1"/>
</dbReference>
<feature type="compositionally biased region" description="Pro residues" evidence="1">
    <location>
        <begin position="515"/>
        <end position="532"/>
    </location>
</feature>
<dbReference type="PANTHER" id="PTHR33734">
    <property type="entry name" value="LYSM DOMAIN-CONTAINING GPI-ANCHORED PROTEIN 2"/>
    <property type="match status" value="1"/>
</dbReference>
<dbReference type="RefSeq" id="WP_283344080.1">
    <property type="nucleotide sequence ID" value="NZ_JASHIF010000007.1"/>
</dbReference>
<dbReference type="Proteomes" id="UP001236507">
    <property type="component" value="Unassembled WGS sequence"/>
</dbReference>
<evidence type="ECO:0000259" key="3">
    <source>
        <dbReference type="PROSITE" id="PS51782"/>
    </source>
</evidence>
<comment type="caution">
    <text evidence="4">The sequence shown here is derived from an EMBL/GenBank/DDBJ whole genome shotgun (WGS) entry which is preliminary data.</text>
</comment>
<dbReference type="SUPFAM" id="SSF54106">
    <property type="entry name" value="LysM domain"/>
    <property type="match status" value="4"/>
</dbReference>
<feature type="chain" id="PRO_5045722740" evidence="2">
    <location>
        <begin position="21"/>
        <end position="788"/>
    </location>
</feature>
<feature type="compositionally biased region" description="Polar residues" evidence="1">
    <location>
        <begin position="598"/>
        <end position="607"/>
    </location>
</feature>
<dbReference type="InterPro" id="IPR023346">
    <property type="entry name" value="Lysozyme-like_dom_sf"/>
</dbReference>
<evidence type="ECO:0000313" key="4">
    <source>
        <dbReference type="EMBL" id="MDI9859020.1"/>
    </source>
</evidence>
<dbReference type="EMBL" id="JASHIF010000007">
    <property type="protein sequence ID" value="MDI9859020.1"/>
    <property type="molecule type" value="Genomic_DNA"/>
</dbReference>
<dbReference type="InterPro" id="IPR036779">
    <property type="entry name" value="LysM_dom_sf"/>
</dbReference>
<evidence type="ECO:0000256" key="1">
    <source>
        <dbReference type="SAM" id="MobiDB-lite"/>
    </source>
</evidence>
<dbReference type="SMART" id="SM00257">
    <property type="entry name" value="LysM"/>
    <property type="match status" value="5"/>
</dbReference>
<dbReference type="CDD" id="cd00118">
    <property type="entry name" value="LysM"/>
    <property type="match status" value="5"/>
</dbReference>
<dbReference type="Pfam" id="PF01464">
    <property type="entry name" value="SLT"/>
    <property type="match status" value="1"/>
</dbReference>
<keyword evidence="2" id="KW-0732">Signal</keyword>
<dbReference type="PROSITE" id="PS51782">
    <property type="entry name" value="LYSM"/>
    <property type="match status" value="5"/>
</dbReference>
<dbReference type="InterPro" id="IPR008258">
    <property type="entry name" value="Transglycosylase_SLT_dom_1"/>
</dbReference>
<dbReference type="InterPro" id="IPR018392">
    <property type="entry name" value="LysM"/>
</dbReference>
<feature type="domain" description="LysM" evidence="3">
    <location>
        <begin position="334"/>
        <end position="378"/>
    </location>
</feature>
<name>A0ABT6Y623_9BACT</name>
<protein>
    <submittedName>
        <fullName evidence="4">LysM peptidoglycan-binding domain-containing protein</fullName>
    </submittedName>
</protein>
<feature type="domain" description="LysM" evidence="3">
    <location>
        <begin position="388"/>
        <end position="432"/>
    </location>
</feature>
<dbReference type="Pfam" id="PF01476">
    <property type="entry name" value="LysM"/>
    <property type="match status" value="5"/>
</dbReference>
<sequence>MKLYRYLTLLVAFFPSVLMAQDVPSSMVIGSVNVKITDEARTKIQNEISPLTINANYLNRMVGRMLTYLPAVERILQEERIPDEIKYLCVQESFLSPDARSTSDAIGYWQFKKETARDFNLRVDAVVDERKHLMASTRAACSYFRKHKDLLGNWVASILSYRLGYTSFRKAKEMEWANKSEITVTGETDWYIIRFLAYKLVLDQEYNKAKQNPPLNNPVLFEYSKTKGKSLYEIATLLKVSTQELELSNSWLTSKSIPDDKDYTLYLVVDPMKYQELIGIVDTENTNSTNIFNGGNSTNGPDTTPDIGFPVLKRLSPANTNPNEPIYYEINGKKGILALEGDTPEKIADRGDISLKKFLKYNDLEDNERIIPNQVYYLRKKDRKAQVAFHTVRDNESLWQVSQIYGINLDDLKEKNRITTVQRLSKGRILYLIDTRTGPDIPFNPDVNPSQPPRDTNKNPVVPTPPKETPKPDNGGSSGVDKMPPPILVNPGTPTKQPDAPVTPSSPGKKDPDPLDPVYPTPNPKPANPTPPNEASDSRKNLNIGSHRVEAKQTYFSIARLYNMSVADLYQLNGVDASVTLRVGQDIKVYKSGASNALIGNQDSTIPNDYKKPKPSAIDEPSYGSSPDKNDSQMKVPDNVGNSTFSRSTNKPIFKIVHTVQKGETLFRIAQFYDVSAENVRNWNSLPSNNVEVGQEISIPGEYAHLPTEGSGTSTYGSIPLPQKVPVRTQTDYVSTAPAPTETKYHTVKAGETAYRISQMYGLSVPQFLKLNGLSSPSISAGQRLKVK</sequence>
<feature type="signal peptide" evidence="2">
    <location>
        <begin position="1"/>
        <end position="20"/>
    </location>
</feature>